<dbReference type="Pfam" id="PF20149">
    <property type="entry name" value="DUF6532"/>
    <property type="match status" value="1"/>
</dbReference>
<gene>
    <name evidence="3" type="ORF">CPB84DRAFT_1852208</name>
</gene>
<dbReference type="OrthoDB" id="2790754at2759"/>
<evidence type="ECO:0000256" key="1">
    <source>
        <dbReference type="SAM" id="MobiDB-lite"/>
    </source>
</evidence>
<protein>
    <recommendedName>
        <fullName evidence="2">DUF6532 domain-containing protein</fullName>
    </recommendedName>
</protein>
<feature type="compositionally biased region" description="Acidic residues" evidence="1">
    <location>
        <begin position="173"/>
        <end position="188"/>
    </location>
</feature>
<feature type="region of interest" description="Disordered" evidence="1">
    <location>
        <begin position="1"/>
        <end position="62"/>
    </location>
</feature>
<reference evidence="3" key="1">
    <citation type="submission" date="2020-11" db="EMBL/GenBank/DDBJ databases">
        <authorList>
            <consortium name="DOE Joint Genome Institute"/>
            <person name="Ahrendt S."/>
            <person name="Riley R."/>
            <person name="Andreopoulos W."/>
            <person name="LaButti K."/>
            <person name="Pangilinan J."/>
            <person name="Ruiz-duenas F.J."/>
            <person name="Barrasa J.M."/>
            <person name="Sanchez-Garcia M."/>
            <person name="Camarero S."/>
            <person name="Miyauchi S."/>
            <person name="Serrano A."/>
            <person name="Linde D."/>
            <person name="Babiker R."/>
            <person name="Drula E."/>
            <person name="Ayuso-Fernandez I."/>
            <person name="Pacheco R."/>
            <person name="Padilla G."/>
            <person name="Ferreira P."/>
            <person name="Barriuso J."/>
            <person name="Kellner H."/>
            <person name="Castanera R."/>
            <person name="Alfaro M."/>
            <person name="Ramirez L."/>
            <person name="Pisabarro A.G."/>
            <person name="Kuo A."/>
            <person name="Tritt A."/>
            <person name="Lipzen A."/>
            <person name="He G."/>
            <person name="Yan M."/>
            <person name="Ng V."/>
            <person name="Cullen D."/>
            <person name="Martin F."/>
            <person name="Rosso M.-N."/>
            <person name="Henrissat B."/>
            <person name="Hibbett D."/>
            <person name="Martinez A.T."/>
            <person name="Grigoriev I.V."/>
        </authorList>
    </citation>
    <scope>NUCLEOTIDE SEQUENCE</scope>
    <source>
        <strain evidence="3">AH 44721</strain>
    </source>
</reference>
<evidence type="ECO:0000259" key="2">
    <source>
        <dbReference type="Pfam" id="PF20149"/>
    </source>
</evidence>
<sequence length="689" mass="76050">MTISTWRSSAAATAAAEEADSETPSVPAKHKAGSRAAQGMEQAFLVSSQGSPSMKGKKASSVTLSMEEYAELLKLKEDQQKSKAKQKSAEKAKKIQEDLAIQARNKALLEQEDGEESEQGSDDNSPPSKKQNQPPFAQMDSPAEDDAEMADGEDEDEDDPNMDQTNMDHTDEEHEAPEDGDGGSEEQELAIVNANPPKEKEDSDMKPNSKVDASKKKPKSKSKGQSEKNYKVVLDNFKSSDVLALAERAKCYLRTQICFGNWVLDSDEKRPNWVWSILNETPSILPPIASAMAAKGLEIAGEDDEVKKDLLTYVLYGKTCLFNNIITKVRQCIAGYFSLTTGSDANIKVKVEWLLTKSNFLYGGLDIKEKTVNRSKPFGNPIIRDIIQNIWFSTAKNGSKSDLMTTDVLVLLQEEQEKECKEAEKKKPQLGDFDETVKVGNFIEARPAQRMQGCISATAQFSANDTFGLAQVDNTIALKALSAAKPSKKALADGDLTFSQMSMAKNTFLNLIEKYKWHKKAAQALGDFFFGIEVHHMRQLSENGEKTLIHYQVQVRREWHDQLALGNGFNIGLINEVLINTIYSGILNELQVASINQAQHHQANRSAPYVLAPTHTTPESVTPTCFGMELPKHNARRTAAGDWSTQMGMSFAMTGTTAKVAHPHSKTIITSALDVEARNTALRTVLEHR</sequence>
<feature type="region of interest" description="Disordered" evidence="1">
    <location>
        <begin position="77"/>
        <end position="227"/>
    </location>
</feature>
<feature type="domain" description="DUF6532" evidence="2">
    <location>
        <begin position="290"/>
        <end position="396"/>
    </location>
</feature>
<name>A0A9P5NC81_GYMJU</name>
<evidence type="ECO:0000313" key="4">
    <source>
        <dbReference type="Proteomes" id="UP000724874"/>
    </source>
</evidence>
<organism evidence="3 4">
    <name type="scientific">Gymnopilus junonius</name>
    <name type="common">Spectacular rustgill mushroom</name>
    <name type="synonym">Gymnopilus spectabilis subsp. junonius</name>
    <dbReference type="NCBI Taxonomy" id="109634"/>
    <lineage>
        <taxon>Eukaryota</taxon>
        <taxon>Fungi</taxon>
        <taxon>Dikarya</taxon>
        <taxon>Basidiomycota</taxon>
        <taxon>Agaricomycotina</taxon>
        <taxon>Agaricomycetes</taxon>
        <taxon>Agaricomycetidae</taxon>
        <taxon>Agaricales</taxon>
        <taxon>Agaricineae</taxon>
        <taxon>Hymenogastraceae</taxon>
        <taxon>Gymnopilus</taxon>
    </lineage>
</organism>
<feature type="compositionally biased region" description="Basic and acidic residues" evidence="1">
    <location>
        <begin position="197"/>
        <end position="215"/>
    </location>
</feature>
<proteinExistence type="predicted"/>
<evidence type="ECO:0000313" key="3">
    <source>
        <dbReference type="EMBL" id="KAF8878971.1"/>
    </source>
</evidence>
<dbReference type="Proteomes" id="UP000724874">
    <property type="component" value="Unassembled WGS sequence"/>
</dbReference>
<dbReference type="InterPro" id="IPR045341">
    <property type="entry name" value="DUF6532"/>
</dbReference>
<accession>A0A9P5NC81</accession>
<feature type="compositionally biased region" description="Acidic residues" evidence="1">
    <location>
        <begin position="142"/>
        <end position="161"/>
    </location>
</feature>
<keyword evidence="4" id="KW-1185">Reference proteome</keyword>
<comment type="caution">
    <text evidence="3">The sequence shown here is derived from an EMBL/GenBank/DDBJ whole genome shotgun (WGS) entry which is preliminary data.</text>
</comment>
<feature type="compositionally biased region" description="Acidic residues" evidence="1">
    <location>
        <begin position="110"/>
        <end position="121"/>
    </location>
</feature>
<dbReference type="AlphaFoldDB" id="A0A9P5NC81"/>
<feature type="compositionally biased region" description="Polar residues" evidence="1">
    <location>
        <begin position="123"/>
        <end position="135"/>
    </location>
</feature>
<feature type="compositionally biased region" description="Basic and acidic residues" evidence="1">
    <location>
        <begin position="77"/>
        <end position="97"/>
    </location>
</feature>
<dbReference type="EMBL" id="JADNYJ010000153">
    <property type="protein sequence ID" value="KAF8878971.1"/>
    <property type="molecule type" value="Genomic_DNA"/>
</dbReference>